<dbReference type="InterPro" id="IPR036179">
    <property type="entry name" value="Ig-like_dom_sf"/>
</dbReference>
<feature type="compositionally biased region" description="Basic residues" evidence="1">
    <location>
        <begin position="120"/>
        <end position="133"/>
    </location>
</feature>
<dbReference type="AlphaFoldDB" id="A0A4Z2GC71"/>
<name>A0A4Z2GC71_9TELE</name>
<feature type="region of interest" description="Disordered" evidence="1">
    <location>
        <begin position="114"/>
        <end position="133"/>
    </location>
</feature>
<dbReference type="Proteomes" id="UP000314294">
    <property type="component" value="Unassembled WGS sequence"/>
</dbReference>
<keyword evidence="2" id="KW-0472">Membrane</keyword>
<reference evidence="4 5" key="1">
    <citation type="submission" date="2019-03" db="EMBL/GenBank/DDBJ databases">
        <title>First draft genome of Liparis tanakae, snailfish: a comprehensive survey of snailfish specific genes.</title>
        <authorList>
            <person name="Kim W."/>
            <person name="Song I."/>
            <person name="Jeong J.-H."/>
            <person name="Kim D."/>
            <person name="Kim S."/>
            <person name="Ryu S."/>
            <person name="Song J.Y."/>
            <person name="Lee S.K."/>
        </authorList>
    </citation>
    <scope>NUCLEOTIDE SEQUENCE [LARGE SCALE GENOMIC DNA]</scope>
    <source>
        <tissue evidence="4">Muscle</tissue>
    </source>
</reference>
<evidence type="ECO:0000313" key="5">
    <source>
        <dbReference type="Proteomes" id="UP000314294"/>
    </source>
</evidence>
<gene>
    <name evidence="4" type="primary">CADM2_1</name>
    <name evidence="4" type="ORF">EYF80_038627</name>
</gene>
<proteinExistence type="predicted"/>
<keyword evidence="5" id="KW-1185">Reference proteome</keyword>
<evidence type="ECO:0000313" key="4">
    <source>
        <dbReference type="EMBL" id="TNN51157.1"/>
    </source>
</evidence>
<dbReference type="PANTHER" id="PTHR45889:SF1">
    <property type="entry name" value="CELL ADHESION MOLECULE 2"/>
    <property type="match status" value="1"/>
</dbReference>
<organism evidence="4 5">
    <name type="scientific">Liparis tanakae</name>
    <name type="common">Tanaka's snailfish</name>
    <dbReference type="NCBI Taxonomy" id="230148"/>
    <lineage>
        <taxon>Eukaryota</taxon>
        <taxon>Metazoa</taxon>
        <taxon>Chordata</taxon>
        <taxon>Craniata</taxon>
        <taxon>Vertebrata</taxon>
        <taxon>Euteleostomi</taxon>
        <taxon>Actinopterygii</taxon>
        <taxon>Neopterygii</taxon>
        <taxon>Teleostei</taxon>
        <taxon>Neoteleostei</taxon>
        <taxon>Acanthomorphata</taxon>
        <taxon>Eupercaria</taxon>
        <taxon>Perciformes</taxon>
        <taxon>Cottioidei</taxon>
        <taxon>Cottales</taxon>
        <taxon>Liparidae</taxon>
        <taxon>Liparis</taxon>
    </lineage>
</organism>
<keyword evidence="2" id="KW-0812">Transmembrane</keyword>
<keyword evidence="2" id="KW-1133">Transmembrane helix</keyword>
<dbReference type="InterPro" id="IPR007110">
    <property type="entry name" value="Ig-like_dom"/>
</dbReference>
<evidence type="ECO:0000256" key="1">
    <source>
        <dbReference type="SAM" id="MobiDB-lite"/>
    </source>
</evidence>
<dbReference type="PROSITE" id="PS50835">
    <property type="entry name" value="IG_LIKE"/>
    <property type="match status" value="1"/>
</dbReference>
<sequence>MWTKDGGELPDLDRMIVEGRELTFTSLNKTDNGTYRCDAGNHLGTSNAEYVLYVYDIPTTPPPSTAPPLHPIPPDPTALLGAHASDPTVTGNRDHVESYGARASQLFNLATRAAAESKRRTLRRRRRRRRRRRLRRRRCETCAVCLNRLSITAHPDTAIFELSGPRQRLENPNALGQHGTDHALIGGVVAVVVFVTLCLIIVLGRYLARHKGNDHRGDEKH</sequence>
<dbReference type="GO" id="GO:0007156">
    <property type="term" value="P:homophilic cell adhesion via plasma membrane adhesion molecules"/>
    <property type="evidence" value="ECO:0007669"/>
    <property type="project" value="TreeGrafter"/>
</dbReference>
<dbReference type="Gene3D" id="2.60.40.10">
    <property type="entry name" value="Immunoglobulins"/>
    <property type="match status" value="1"/>
</dbReference>
<dbReference type="EMBL" id="SRLO01000592">
    <property type="protein sequence ID" value="TNN51157.1"/>
    <property type="molecule type" value="Genomic_DNA"/>
</dbReference>
<evidence type="ECO:0000259" key="3">
    <source>
        <dbReference type="PROSITE" id="PS50835"/>
    </source>
</evidence>
<protein>
    <submittedName>
        <fullName evidence="4">Cell adhesion molecule 2</fullName>
    </submittedName>
</protein>
<comment type="caution">
    <text evidence="4">The sequence shown here is derived from an EMBL/GenBank/DDBJ whole genome shotgun (WGS) entry which is preliminary data.</text>
</comment>
<dbReference type="OrthoDB" id="5843397at2759"/>
<evidence type="ECO:0000256" key="2">
    <source>
        <dbReference type="SAM" id="Phobius"/>
    </source>
</evidence>
<feature type="transmembrane region" description="Helical" evidence="2">
    <location>
        <begin position="183"/>
        <end position="208"/>
    </location>
</feature>
<dbReference type="SUPFAM" id="SSF48726">
    <property type="entry name" value="Immunoglobulin"/>
    <property type="match status" value="1"/>
</dbReference>
<accession>A0A4Z2GC71</accession>
<feature type="domain" description="Ig-like" evidence="3">
    <location>
        <begin position="1"/>
        <end position="53"/>
    </location>
</feature>
<dbReference type="PANTHER" id="PTHR45889">
    <property type="entry name" value="IG-LIKE DOMAIN-CONTAINING PROTEIN"/>
    <property type="match status" value="1"/>
</dbReference>
<dbReference type="InterPro" id="IPR013783">
    <property type="entry name" value="Ig-like_fold"/>
</dbReference>